<sequence>MEKLKDILKKRLKQNPPLGGPVHARHEFQQYGIWLSEQLHDKNHKSLYIKLAKEKPRAHLEQARVFATEVESSSVNRGRLFMWKLVELEKENKKVSKPSSK</sequence>
<organism evidence="2 3">
    <name type="scientific">Candidatus Woykebacteria bacterium RIFCSPLOWO2_01_FULL_41_12</name>
    <dbReference type="NCBI Taxonomy" id="1802604"/>
    <lineage>
        <taxon>Bacteria</taxon>
        <taxon>Candidatus Woykeibacteriota</taxon>
    </lineage>
</organism>
<comment type="caution">
    <text evidence="2">The sequence shown here is derived from an EMBL/GenBank/DDBJ whole genome shotgun (WGS) entry which is preliminary data.</text>
</comment>
<dbReference type="AlphaFoldDB" id="A0A1G1WYJ5"/>
<evidence type="ECO:0000313" key="2">
    <source>
        <dbReference type="EMBL" id="OGY32400.1"/>
    </source>
</evidence>
<dbReference type="Proteomes" id="UP000179279">
    <property type="component" value="Unassembled WGS sequence"/>
</dbReference>
<reference evidence="2 3" key="1">
    <citation type="journal article" date="2016" name="Nat. Commun.">
        <title>Thousands of microbial genomes shed light on interconnected biogeochemical processes in an aquifer system.</title>
        <authorList>
            <person name="Anantharaman K."/>
            <person name="Brown C.T."/>
            <person name="Hug L.A."/>
            <person name="Sharon I."/>
            <person name="Castelle C.J."/>
            <person name="Probst A.J."/>
            <person name="Thomas B.C."/>
            <person name="Singh A."/>
            <person name="Wilkins M.J."/>
            <person name="Karaoz U."/>
            <person name="Brodie E.L."/>
            <person name="Williams K.H."/>
            <person name="Hubbard S.S."/>
            <person name="Banfield J.F."/>
        </authorList>
    </citation>
    <scope>NUCLEOTIDE SEQUENCE [LARGE SCALE GENOMIC DNA]</scope>
</reference>
<protein>
    <submittedName>
        <fullName evidence="2">Uncharacterized protein</fullName>
    </submittedName>
</protein>
<dbReference type="EMBL" id="MHDA01000018">
    <property type="protein sequence ID" value="OGY32400.1"/>
    <property type="molecule type" value="Genomic_DNA"/>
</dbReference>
<evidence type="ECO:0000313" key="3">
    <source>
        <dbReference type="Proteomes" id="UP000179279"/>
    </source>
</evidence>
<accession>A0A1G1WYJ5</accession>
<name>A0A1G1WYJ5_9BACT</name>
<evidence type="ECO:0000256" key="1">
    <source>
        <dbReference type="SAM" id="MobiDB-lite"/>
    </source>
</evidence>
<gene>
    <name evidence="2" type="ORF">A3A57_00560</name>
</gene>
<proteinExistence type="predicted"/>
<feature type="region of interest" description="Disordered" evidence="1">
    <location>
        <begin position="1"/>
        <end position="21"/>
    </location>
</feature>